<keyword evidence="1" id="KW-0645">Protease</keyword>
<dbReference type="Gene3D" id="1.20.150.30">
    <property type="entry name" value="Zincin-like metallopeptidase, N-terminal domain"/>
    <property type="match status" value="1"/>
</dbReference>
<protein>
    <submittedName>
        <fullName evidence="1">Zinc-dependent metalloprotease</fullName>
    </submittedName>
</protein>
<accession>A0A6L9Y0L9</accession>
<keyword evidence="1" id="KW-0482">Metalloprotease</keyword>
<dbReference type="Proteomes" id="UP000474967">
    <property type="component" value="Unassembled WGS sequence"/>
</dbReference>
<dbReference type="PANTHER" id="PTHR39420">
    <property type="match status" value="1"/>
</dbReference>
<organism evidence="1 2">
    <name type="scientific">Leifsonia tongyongensis</name>
    <dbReference type="NCBI Taxonomy" id="1268043"/>
    <lineage>
        <taxon>Bacteria</taxon>
        <taxon>Bacillati</taxon>
        <taxon>Actinomycetota</taxon>
        <taxon>Actinomycetes</taxon>
        <taxon>Micrococcales</taxon>
        <taxon>Microbacteriaceae</taxon>
        <taxon>Leifsonia</taxon>
    </lineage>
</organism>
<dbReference type="GO" id="GO:0006508">
    <property type="term" value="P:proteolysis"/>
    <property type="evidence" value="ECO:0007669"/>
    <property type="project" value="UniProtKB-KW"/>
</dbReference>
<dbReference type="RefSeq" id="WP_163290203.1">
    <property type="nucleotide sequence ID" value="NZ_JAAGWY010000002.1"/>
</dbReference>
<keyword evidence="2" id="KW-1185">Reference proteome</keyword>
<dbReference type="Pfam" id="PF10103">
    <property type="entry name" value="Zincin_2"/>
    <property type="match status" value="1"/>
</dbReference>
<dbReference type="AlphaFoldDB" id="A0A6L9Y0L9"/>
<dbReference type="SUPFAM" id="SSF55486">
    <property type="entry name" value="Metalloproteases ('zincins'), catalytic domain"/>
    <property type="match status" value="1"/>
</dbReference>
<dbReference type="GO" id="GO:0008237">
    <property type="term" value="F:metallopeptidase activity"/>
    <property type="evidence" value="ECO:0007669"/>
    <property type="project" value="UniProtKB-KW"/>
</dbReference>
<dbReference type="InterPro" id="IPR042271">
    <property type="entry name" value="Zinicin_2_N"/>
</dbReference>
<evidence type="ECO:0000313" key="2">
    <source>
        <dbReference type="Proteomes" id="UP000474967"/>
    </source>
</evidence>
<dbReference type="EMBL" id="JAAGWY010000002">
    <property type="protein sequence ID" value="NEN06834.1"/>
    <property type="molecule type" value="Genomic_DNA"/>
</dbReference>
<proteinExistence type="predicted"/>
<sequence length="447" mass="48223">MADDPNKDQDDEFRDMLREFLSGNSSIDPSQLAGAAGLPNDPASIAQLLGQLQNAIRSNGDGINWDLALEQARTLAGADARPTEPAERAALEQAFHVAALWLDGVTSVAELTTQPQLIGRVEWARQTMPIWTQLAEPVALSISDALTQVLKEQAPEEMQGMLANAGQIMRSIGGALFAMQLGQVVGQLAKEVVSGGDIGIPLLEDGHAALLPQNVAEFGEGLDIPDDQVQLYLAVRELAHARLFRHAKWLRLQLITSITEFAKGITIDTDRLEELAESFDPSNPEELREAMVSGALIPPKTEAQQAALARLETVLALVEGWVDVVTAEATKLLPKADAIAETVRRRRASGGPAESAFATLVGLELRPRRLREAAAMWRAVSEAVGADGRDRLWSHPDLMPTGADLDDPSALVARLTAEASGEEPEYDAVDQALEDLLRGDTERPTEE</sequence>
<dbReference type="PANTHER" id="PTHR39420:SF2">
    <property type="entry name" value="HYDROLASE"/>
    <property type="match status" value="1"/>
</dbReference>
<dbReference type="NCBIfam" id="TIGR03624">
    <property type="entry name" value="putative hydrolase"/>
    <property type="match status" value="1"/>
</dbReference>
<name>A0A6L9Y0L9_9MICO</name>
<reference evidence="1 2" key="1">
    <citation type="journal article" date="2014" name="J. Microbiol.">
        <title>Diaminobutyricibacter tongyongensis gen. nov., sp. nov. and Homoserinibacter gongjuensis gen. nov., sp. nov. belong to the family Microbacteriaceae.</title>
        <authorList>
            <person name="Kim S.J."/>
            <person name="Ahn J.H."/>
            <person name="Weon H.Y."/>
            <person name="Hamada M."/>
            <person name="Suzuki K."/>
            <person name="Kwon S.W."/>
        </authorList>
    </citation>
    <scope>NUCLEOTIDE SEQUENCE [LARGE SCALE GENOMIC DNA]</scope>
    <source>
        <strain evidence="1 2">NBRC 108724</strain>
    </source>
</reference>
<comment type="caution">
    <text evidence="1">The sequence shown here is derived from an EMBL/GenBank/DDBJ whole genome shotgun (WGS) entry which is preliminary data.</text>
</comment>
<keyword evidence="1" id="KW-0378">Hydrolase</keyword>
<evidence type="ECO:0000313" key="1">
    <source>
        <dbReference type="EMBL" id="NEN06834.1"/>
    </source>
</evidence>
<dbReference type="InterPro" id="IPR018766">
    <property type="entry name" value="Zinicin_2"/>
</dbReference>
<gene>
    <name evidence="1" type="ORF">G3T36_13275</name>
</gene>